<dbReference type="InterPro" id="IPR050959">
    <property type="entry name" value="MarA-like"/>
</dbReference>
<dbReference type="Pfam" id="PF12833">
    <property type="entry name" value="HTH_18"/>
    <property type="match status" value="1"/>
</dbReference>
<evidence type="ECO:0000256" key="2">
    <source>
        <dbReference type="ARBA" id="ARBA00023125"/>
    </source>
</evidence>
<evidence type="ECO:0000313" key="6">
    <source>
        <dbReference type="Proteomes" id="UP001262754"/>
    </source>
</evidence>
<dbReference type="PROSITE" id="PS01124">
    <property type="entry name" value="HTH_ARAC_FAMILY_2"/>
    <property type="match status" value="1"/>
</dbReference>
<reference evidence="5 6" key="1">
    <citation type="submission" date="2023-07" db="EMBL/GenBank/DDBJ databases">
        <title>Sorghum-associated microbial communities from plants grown in Nebraska, USA.</title>
        <authorList>
            <person name="Schachtman D."/>
        </authorList>
    </citation>
    <scope>NUCLEOTIDE SEQUENCE [LARGE SCALE GENOMIC DNA]</scope>
    <source>
        <strain evidence="5 6">DS2154</strain>
    </source>
</reference>
<dbReference type="PRINTS" id="PR00032">
    <property type="entry name" value="HTHARAC"/>
</dbReference>
<name>A0ABU1MYY8_9CAUL</name>
<evidence type="ECO:0000259" key="4">
    <source>
        <dbReference type="PROSITE" id="PS01124"/>
    </source>
</evidence>
<evidence type="ECO:0000256" key="3">
    <source>
        <dbReference type="ARBA" id="ARBA00023163"/>
    </source>
</evidence>
<feature type="domain" description="HTH araC/xylS-type" evidence="4">
    <location>
        <begin position="5"/>
        <end position="103"/>
    </location>
</feature>
<protein>
    <submittedName>
        <fullName evidence="5">AraC family transcriptional regulator</fullName>
    </submittedName>
</protein>
<dbReference type="Proteomes" id="UP001262754">
    <property type="component" value="Unassembled WGS sequence"/>
</dbReference>
<dbReference type="InterPro" id="IPR029442">
    <property type="entry name" value="GyrI-like"/>
</dbReference>
<dbReference type="SUPFAM" id="SSF46689">
    <property type="entry name" value="Homeodomain-like"/>
    <property type="match status" value="2"/>
</dbReference>
<proteinExistence type="predicted"/>
<dbReference type="Gene3D" id="1.10.10.60">
    <property type="entry name" value="Homeodomain-like"/>
    <property type="match status" value="2"/>
</dbReference>
<dbReference type="InterPro" id="IPR009057">
    <property type="entry name" value="Homeodomain-like_sf"/>
</dbReference>
<keyword evidence="2" id="KW-0238">DNA-binding</keyword>
<organism evidence="5 6">
    <name type="scientific">Caulobacter rhizosphaerae</name>
    <dbReference type="NCBI Taxonomy" id="2010972"/>
    <lineage>
        <taxon>Bacteria</taxon>
        <taxon>Pseudomonadati</taxon>
        <taxon>Pseudomonadota</taxon>
        <taxon>Alphaproteobacteria</taxon>
        <taxon>Caulobacterales</taxon>
        <taxon>Caulobacteraceae</taxon>
        <taxon>Caulobacter</taxon>
    </lineage>
</organism>
<keyword evidence="6" id="KW-1185">Reference proteome</keyword>
<accession>A0ABU1MYY8</accession>
<dbReference type="RefSeq" id="WP_310031303.1">
    <property type="nucleotide sequence ID" value="NZ_JAVDRL010000006.1"/>
</dbReference>
<dbReference type="InterPro" id="IPR018062">
    <property type="entry name" value="HTH_AraC-typ_CS"/>
</dbReference>
<dbReference type="InterPro" id="IPR010499">
    <property type="entry name" value="AraC_E-bd"/>
</dbReference>
<evidence type="ECO:0000256" key="1">
    <source>
        <dbReference type="ARBA" id="ARBA00023015"/>
    </source>
</evidence>
<gene>
    <name evidence="5" type="ORF">J2800_002142</name>
</gene>
<sequence>MNPVEKAIWFIEGHFAQPLDLDDIAEAGGISRFHMSRAFVVATGRPVIGYLRARRLSEAARALAQGAPDILSVALEAGYGSHEAFTRAFRDQFGVTPEQVRARRDIANLILVEPIMLDSTPRNDLPPPRFEDGRPLLIVGVQQHYDCNDAGAGIPSQWRRLVPHLGHIPNQVGGDQAYVTYGVCANADDHGDFDYLAGVEVAAFSDLPAGFSTLRIPPQRYAVFRHAEHISTIRATMRAIWTVWLPASAYDAADAPLFERYGPEFDPRTGEGGLEIWLPVKAKA</sequence>
<dbReference type="EMBL" id="JAVDRL010000006">
    <property type="protein sequence ID" value="MDR6531395.1"/>
    <property type="molecule type" value="Genomic_DNA"/>
</dbReference>
<keyword evidence="1" id="KW-0805">Transcription regulation</keyword>
<dbReference type="PANTHER" id="PTHR47504:SF5">
    <property type="entry name" value="RIGHT ORIGIN-BINDING PROTEIN"/>
    <property type="match status" value="1"/>
</dbReference>
<dbReference type="SUPFAM" id="SSF55136">
    <property type="entry name" value="Probable bacterial effector-binding domain"/>
    <property type="match status" value="1"/>
</dbReference>
<comment type="caution">
    <text evidence="5">The sequence shown here is derived from an EMBL/GenBank/DDBJ whole genome shotgun (WGS) entry which is preliminary data.</text>
</comment>
<dbReference type="InterPro" id="IPR018060">
    <property type="entry name" value="HTH_AraC"/>
</dbReference>
<dbReference type="PANTHER" id="PTHR47504">
    <property type="entry name" value="RIGHT ORIGIN-BINDING PROTEIN"/>
    <property type="match status" value="1"/>
</dbReference>
<keyword evidence="3" id="KW-0804">Transcription</keyword>
<dbReference type="InterPro" id="IPR020449">
    <property type="entry name" value="Tscrpt_reg_AraC-type_HTH"/>
</dbReference>
<dbReference type="PROSITE" id="PS00041">
    <property type="entry name" value="HTH_ARAC_FAMILY_1"/>
    <property type="match status" value="1"/>
</dbReference>
<evidence type="ECO:0000313" key="5">
    <source>
        <dbReference type="EMBL" id="MDR6531395.1"/>
    </source>
</evidence>
<dbReference type="SMART" id="SM00871">
    <property type="entry name" value="AraC_E_bind"/>
    <property type="match status" value="1"/>
</dbReference>
<dbReference type="InterPro" id="IPR011256">
    <property type="entry name" value="Reg_factor_effector_dom_sf"/>
</dbReference>
<dbReference type="Gene3D" id="3.20.80.10">
    <property type="entry name" value="Regulatory factor, effector binding domain"/>
    <property type="match status" value="1"/>
</dbReference>
<dbReference type="SMART" id="SM00342">
    <property type="entry name" value="HTH_ARAC"/>
    <property type="match status" value="1"/>
</dbReference>
<dbReference type="Pfam" id="PF06445">
    <property type="entry name" value="GyrI-like"/>
    <property type="match status" value="1"/>
</dbReference>